<evidence type="ECO:0000313" key="2">
    <source>
        <dbReference type="Proteomes" id="UP000309997"/>
    </source>
</evidence>
<dbReference type="Proteomes" id="UP000309997">
    <property type="component" value="Unassembled WGS sequence"/>
</dbReference>
<protein>
    <submittedName>
        <fullName evidence="1">Uncharacterized protein</fullName>
    </submittedName>
</protein>
<dbReference type="EMBL" id="RCHU02000015">
    <property type="protein sequence ID" value="KAL3570584.1"/>
    <property type="molecule type" value="Genomic_DNA"/>
</dbReference>
<reference evidence="1 2" key="1">
    <citation type="journal article" date="2024" name="Plant Biotechnol. J.">
        <title>Genome and CRISPR/Cas9 system of a widespread forest tree (Populus alba) in the world.</title>
        <authorList>
            <person name="Liu Y.J."/>
            <person name="Jiang P.F."/>
            <person name="Han X.M."/>
            <person name="Li X.Y."/>
            <person name="Wang H.M."/>
            <person name="Wang Y.J."/>
            <person name="Wang X.X."/>
            <person name="Zeng Q.Y."/>
        </authorList>
    </citation>
    <scope>NUCLEOTIDE SEQUENCE [LARGE SCALE GENOMIC DNA]</scope>
    <source>
        <strain evidence="2">cv. PAL-ZL1</strain>
    </source>
</reference>
<organism evidence="1 2">
    <name type="scientific">Populus alba</name>
    <name type="common">White poplar</name>
    <dbReference type="NCBI Taxonomy" id="43335"/>
    <lineage>
        <taxon>Eukaryota</taxon>
        <taxon>Viridiplantae</taxon>
        <taxon>Streptophyta</taxon>
        <taxon>Embryophyta</taxon>
        <taxon>Tracheophyta</taxon>
        <taxon>Spermatophyta</taxon>
        <taxon>Magnoliopsida</taxon>
        <taxon>eudicotyledons</taxon>
        <taxon>Gunneridae</taxon>
        <taxon>Pentapetalae</taxon>
        <taxon>rosids</taxon>
        <taxon>fabids</taxon>
        <taxon>Malpighiales</taxon>
        <taxon>Salicaceae</taxon>
        <taxon>Saliceae</taxon>
        <taxon>Populus</taxon>
    </lineage>
</organism>
<name>A0ACC4AWG5_POPAL</name>
<keyword evidence="2" id="KW-1185">Reference proteome</keyword>
<sequence>MAATAAINGVGFCSFSDNLSTMKLIKRRSNGIIIGARSSSSRREVGTVLGCSSPSKAVAPLESEGDVIGLGGRADEVVFEAIVKDSNSPLYNIKVVLRKLVSTQAKRRGMRVMEVLKKLVRRKLMYHSYSMQFHGYISSPSSGRGSFTLAHGFHGSFSLRHWLQQSDLFPTLVANLALDEESVRRVGDDTVGGPAVSRQLRITRILMRDLLIGVNYLQSHGLSDIELRLENVHISPEDRHIKGTKTQPLVRPSGQPLVDDWDCLKGLVEAYEKQCGGLSWYGKKYTRVIANMCNAGINVEQMIGASTGACSSRTTGSLQNELDR</sequence>
<proteinExistence type="predicted"/>
<accession>A0ACC4AWG5</accession>
<gene>
    <name evidence="1" type="ORF">D5086_027833</name>
</gene>
<evidence type="ECO:0000313" key="1">
    <source>
        <dbReference type="EMBL" id="KAL3570584.1"/>
    </source>
</evidence>
<comment type="caution">
    <text evidence="1">The sequence shown here is derived from an EMBL/GenBank/DDBJ whole genome shotgun (WGS) entry which is preliminary data.</text>
</comment>